<proteinExistence type="predicted"/>
<sequence length="95" mass="10604">MGNTTSVIDPDYGLAEDSELSQQQQMFMEFYDDLQAQFGDDISGAFTAPISDLLDANQIPDLDERSSICEAAIRYEPRLARTEVSSSAWSYIRIA</sequence>
<feature type="non-terminal residue" evidence="1">
    <location>
        <position position="95"/>
    </location>
</feature>
<dbReference type="AlphaFoldDB" id="A0A0J8A9P9"/>
<evidence type="ECO:0000313" key="2">
    <source>
        <dbReference type="Proteomes" id="UP000035740"/>
    </source>
</evidence>
<organism evidence="1 2">
    <name type="scientific">Beta vulgaris subsp. vulgaris</name>
    <name type="common">Beet</name>
    <dbReference type="NCBI Taxonomy" id="3555"/>
    <lineage>
        <taxon>Eukaryota</taxon>
        <taxon>Viridiplantae</taxon>
        <taxon>Streptophyta</taxon>
        <taxon>Embryophyta</taxon>
        <taxon>Tracheophyta</taxon>
        <taxon>Spermatophyta</taxon>
        <taxon>Magnoliopsida</taxon>
        <taxon>eudicotyledons</taxon>
        <taxon>Gunneridae</taxon>
        <taxon>Pentapetalae</taxon>
        <taxon>Caryophyllales</taxon>
        <taxon>Chenopodiaceae</taxon>
        <taxon>Betoideae</taxon>
        <taxon>Beta</taxon>
    </lineage>
</organism>
<name>A0A0J8A9P9_BETVV</name>
<accession>A0A0J8A9P9</accession>
<evidence type="ECO:0000313" key="1">
    <source>
        <dbReference type="EMBL" id="KMS84719.1"/>
    </source>
</evidence>
<dbReference type="EMBL" id="KQ105652">
    <property type="protein sequence ID" value="KMS84719.1"/>
    <property type="molecule type" value="Genomic_DNA"/>
</dbReference>
<protein>
    <submittedName>
        <fullName evidence="1">Uncharacterized protein</fullName>
    </submittedName>
</protein>
<gene>
    <name evidence="1" type="ORF">BVRB_033760</name>
</gene>
<reference evidence="1 2" key="1">
    <citation type="journal article" date="2014" name="Nature">
        <title>The genome of the recently domesticated crop plant sugar beet (Beta vulgaris).</title>
        <authorList>
            <person name="Dohm J.C."/>
            <person name="Minoche A.E."/>
            <person name="Holtgrawe D."/>
            <person name="Capella-Gutierrez S."/>
            <person name="Zakrzewski F."/>
            <person name="Tafer H."/>
            <person name="Rupp O."/>
            <person name="Sorensen T.R."/>
            <person name="Stracke R."/>
            <person name="Reinhardt R."/>
            <person name="Goesmann A."/>
            <person name="Kraft T."/>
            <person name="Schulz B."/>
            <person name="Stadler P.F."/>
            <person name="Schmidt T."/>
            <person name="Gabaldon T."/>
            <person name="Lehrach H."/>
            <person name="Weisshaar B."/>
            <person name="Himmelbauer H."/>
        </authorList>
    </citation>
    <scope>NUCLEOTIDE SEQUENCE [LARGE SCALE GENOMIC DNA]</scope>
    <source>
        <tissue evidence="1">Taproot</tissue>
    </source>
</reference>
<keyword evidence="2" id="KW-1185">Reference proteome</keyword>
<dbReference type="Proteomes" id="UP000035740">
    <property type="component" value="Unassembled WGS sequence"/>
</dbReference>